<dbReference type="GO" id="GO:0030145">
    <property type="term" value="F:manganese ion binding"/>
    <property type="evidence" value="ECO:0007669"/>
    <property type="project" value="UniProtKB-ARBA"/>
</dbReference>
<dbReference type="EMBL" id="LR134142">
    <property type="protein sequence ID" value="VEA09811.1"/>
    <property type="molecule type" value="Genomic_DNA"/>
</dbReference>
<protein>
    <recommendedName>
        <fullName evidence="3">fructose-bisphosphatase</fullName>
        <ecNumber evidence="3">3.1.3.11</ecNumber>
    </recommendedName>
</protein>
<keyword evidence="5 8" id="KW-0378">Hydrolase</keyword>
<organism evidence="8 9">
    <name type="scientific">Salmonella enterica subsp. enterica serovar Sanjuan</name>
    <dbReference type="NCBI Taxonomy" id="1160765"/>
    <lineage>
        <taxon>Bacteria</taxon>
        <taxon>Pseudomonadati</taxon>
        <taxon>Pseudomonadota</taxon>
        <taxon>Gammaproteobacteria</taxon>
        <taxon>Enterobacterales</taxon>
        <taxon>Enterobacteriaceae</taxon>
        <taxon>Salmonella</taxon>
    </lineage>
</organism>
<dbReference type="GO" id="GO:0006094">
    <property type="term" value="P:gluconeogenesis"/>
    <property type="evidence" value="ECO:0007669"/>
    <property type="project" value="InterPro"/>
</dbReference>
<evidence type="ECO:0000256" key="1">
    <source>
        <dbReference type="ARBA" id="ARBA00001273"/>
    </source>
</evidence>
<keyword evidence="6" id="KW-0464">Manganese</keyword>
<evidence type="ECO:0000256" key="7">
    <source>
        <dbReference type="ARBA" id="ARBA00023277"/>
    </source>
</evidence>
<keyword evidence="7" id="KW-0119">Carbohydrate metabolism</keyword>
<dbReference type="AlphaFoldDB" id="A0A447P2M0"/>
<comment type="similarity">
    <text evidence="2">Belongs to the FBPase class 2 family.</text>
</comment>
<accession>A0A447P2M0</accession>
<dbReference type="PANTHER" id="PTHR30447">
    <property type="entry name" value="FRUCTOSE-1,6-BISPHOSPHATASE CLASS 2"/>
    <property type="match status" value="1"/>
</dbReference>
<dbReference type="Gene3D" id="3.40.190.90">
    <property type="match status" value="1"/>
</dbReference>
<dbReference type="NCBIfam" id="TIGR00330">
    <property type="entry name" value="glpX"/>
    <property type="match status" value="1"/>
</dbReference>
<dbReference type="GO" id="GO:0030388">
    <property type="term" value="P:fructose 1,6-bisphosphate metabolic process"/>
    <property type="evidence" value="ECO:0007669"/>
    <property type="project" value="TreeGrafter"/>
</dbReference>
<keyword evidence="4" id="KW-0479">Metal-binding</keyword>
<dbReference type="Proteomes" id="UP000276345">
    <property type="component" value="Chromosome"/>
</dbReference>
<proteinExistence type="inferred from homology"/>
<sequence length="219" mass="23427">MYMEKLIVGPGAKGAIDLNLPLADNLRNIADALGKPLGDLTVTILAKPRHDEVIAEMAKLGVRVFAIPDGDVAASILTCMPDSEVDVLYGIGGAPEGVVSAAVIRALDGDMQGRLLARHDVKGDSEENRRIGEQELARCKAMGIEAGKALCLGDMARSDNVIFSATGITKGDLLEGISRKGHIATTETLLIRGKSRTIRRIQSIHYLDRKDPDVQAHIL</sequence>
<evidence type="ECO:0000313" key="9">
    <source>
        <dbReference type="Proteomes" id="UP000276345"/>
    </source>
</evidence>
<evidence type="ECO:0000256" key="6">
    <source>
        <dbReference type="ARBA" id="ARBA00023211"/>
    </source>
</evidence>
<dbReference type="GO" id="GO:0005829">
    <property type="term" value="C:cytosol"/>
    <property type="evidence" value="ECO:0007669"/>
    <property type="project" value="TreeGrafter"/>
</dbReference>
<dbReference type="EC" id="3.1.3.11" evidence="3"/>
<evidence type="ECO:0000256" key="5">
    <source>
        <dbReference type="ARBA" id="ARBA00022801"/>
    </source>
</evidence>
<dbReference type="GO" id="GO:0042132">
    <property type="term" value="F:fructose 1,6-bisphosphate 1-phosphatase activity"/>
    <property type="evidence" value="ECO:0007669"/>
    <property type="project" value="UniProtKB-EC"/>
</dbReference>
<dbReference type="InterPro" id="IPR004464">
    <property type="entry name" value="FBPase_class-2/SBPase"/>
</dbReference>
<dbReference type="FunFam" id="3.40.190.90:FF:000001">
    <property type="entry name" value="Fructose-1,6-bisphosphatase"/>
    <property type="match status" value="1"/>
</dbReference>
<dbReference type="Pfam" id="PF03320">
    <property type="entry name" value="FBPase_glpX"/>
    <property type="match status" value="1"/>
</dbReference>
<gene>
    <name evidence="8" type="primary">glpX_3</name>
    <name evidence="8" type="ORF">NCTC7406_05085</name>
</gene>
<evidence type="ECO:0000313" key="8">
    <source>
        <dbReference type="EMBL" id="VEA09811.1"/>
    </source>
</evidence>
<dbReference type="GO" id="GO:0006071">
    <property type="term" value="P:glycerol metabolic process"/>
    <property type="evidence" value="ECO:0007669"/>
    <property type="project" value="InterPro"/>
</dbReference>
<evidence type="ECO:0000256" key="3">
    <source>
        <dbReference type="ARBA" id="ARBA00013093"/>
    </source>
</evidence>
<dbReference type="SUPFAM" id="SSF56655">
    <property type="entry name" value="Carbohydrate phosphatase"/>
    <property type="match status" value="1"/>
</dbReference>
<evidence type="ECO:0000256" key="4">
    <source>
        <dbReference type="ARBA" id="ARBA00022723"/>
    </source>
</evidence>
<reference evidence="8 9" key="1">
    <citation type="submission" date="2018-12" db="EMBL/GenBank/DDBJ databases">
        <authorList>
            <consortium name="Pathogen Informatics"/>
        </authorList>
    </citation>
    <scope>NUCLEOTIDE SEQUENCE [LARGE SCALE GENOMIC DNA]</scope>
    <source>
        <strain evidence="8 9">NCTC7406</strain>
    </source>
</reference>
<evidence type="ECO:0000256" key="2">
    <source>
        <dbReference type="ARBA" id="ARBA00008989"/>
    </source>
</evidence>
<name>A0A447P2M0_SALET</name>
<dbReference type="PANTHER" id="PTHR30447:SF0">
    <property type="entry name" value="FRUCTOSE-1,6-BISPHOSPHATASE 1 CLASS 2-RELATED"/>
    <property type="match status" value="1"/>
</dbReference>
<comment type="catalytic activity">
    <reaction evidence="1">
        <text>beta-D-fructose 1,6-bisphosphate + H2O = beta-D-fructose 6-phosphate + phosphate</text>
        <dbReference type="Rhea" id="RHEA:11064"/>
        <dbReference type="ChEBI" id="CHEBI:15377"/>
        <dbReference type="ChEBI" id="CHEBI:32966"/>
        <dbReference type="ChEBI" id="CHEBI:43474"/>
        <dbReference type="ChEBI" id="CHEBI:57634"/>
        <dbReference type="EC" id="3.1.3.11"/>
    </reaction>
</comment>